<evidence type="ECO:0000256" key="11">
    <source>
        <dbReference type="RuleBase" id="RU000492"/>
    </source>
</evidence>
<dbReference type="Gene3D" id="3.40.50.300">
    <property type="entry name" value="P-loop containing nucleotide triphosphate hydrolases"/>
    <property type="match status" value="2"/>
</dbReference>
<keyword evidence="7" id="KW-0507">mRNA processing</keyword>
<evidence type="ECO:0000256" key="8">
    <source>
        <dbReference type="ARBA" id="ARBA00023242"/>
    </source>
</evidence>
<evidence type="ECO:0000256" key="5">
    <source>
        <dbReference type="ARBA" id="ARBA00022806"/>
    </source>
</evidence>
<dbReference type="SMART" id="SM00487">
    <property type="entry name" value="DEXDc"/>
    <property type="match status" value="1"/>
</dbReference>
<dbReference type="SUPFAM" id="SSF52540">
    <property type="entry name" value="P-loop containing nucleoside triphosphate hydrolases"/>
    <property type="match status" value="2"/>
</dbReference>
<dbReference type="GO" id="GO:0005634">
    <property type="term" value="C:nucleus"/>
    <property type="evidence" value="ECO:0007669"/>
    <property type="project" value="UniProtKB-SubCell"/>
</dbReference>
<reference evidence="16 17" key="1">
    <citation type="journal article" date="2013" name="Curr. Biol.">
        <title>Shared signatures of parasitism and phylogenomics unite Cryptomycota and microsporidia.</title>
        <authorList>
            <person name="James T.Y."/>
            <person name="Pelin A."/>
            <person name="Bonen L."/>
            <person name="Ahrendt S."/>
            <person name="Sain D."/>
            <person name="Corradi N."/>
            <person name="Stajich J.E."/>
        </authorList>
    </citation>
    <scope>NUCLEOTIDE SEQUENCE [LARGE SCALE GENOMIC DNA]</scope>
    <source>
        <strain evidence="16 17">CSF55</strain>
    </source>
</reference>
<dbReference type="Pfam" id="PF23469">
    <property type="entry name" value="KH_12"/>
    <property type="match status" value="1"/>
</dbReference>
<feature type="domain" description="Helicase C-terminal" evidence="14">
    <location>
        <begin position="372"/>
        <end position="534"/>
    </location>
</feature>
<dbReference type="EC" id="3.6.4.13" evidence="2"/>
<dbReference type="InterPro" id="IPR027417">
    <property type="entry name" value="P-loop_NTPase"/>
</dbReference>
<dbReference type="PROSITE" id="PS00039">
    <property type="entry name" value="DEAD_ATP_HELICASE"/>
    <property type="match status" value="1"/>
</dbReference>
<dbReference type="CDD" id="cd18787">
    <property type="entry name" value="SF2_C_DEAD"/>
    <property type="match status" value="1"/>
</dbReference>
<evidence type="ECO:0000256" key="2">
    <source>
        <dbReference type="ARBA" id="ARBA00012552"/>
    </source>
</evidence>
<dbReference type="PANTHER" id="PTHR47958">
    <property type="entry name" value="ATP-DEPENDENT RNA HELICASE DBP3"/>
    <property type="match status" value="1"/>
</dbReference>
<accession>A0A075AYA4</accession>
<dbReference type="InterPro" id="IPR014014">
    <property type="entry name" value="RNA_helicase_DEAD_Q_motif"/>
</dbReference>
<keyword evidence="3 11" id="KW-0547">Nucleotide-binding</keyword>
<keyword evidence="5 11" id="KW-0347">Helicase</keyword>
<feature type="domain" description="DEAD-box RNA helicase Q" evidence="15">
    <location>
        <begin position="152"/>
        <end position="180"/>
    </location>
</feature>
<sequence>MAGKHWSLDNDEEDGYEVNHDSNENKANNQNDEIDPLDAFMENVTQEVQQLLYEDSMKPKQNKKLKDRDEDEEFVPEKSKYEIEEELFNMRRLQKKDVIAVDHNQIEYEPFRKNFYIETAEIAAMDDDDVSILREQMDGIKVKGVKCPKPIKKWSQCGLNLKILNVIKKLEYEKPTPIQAQAIPAIMSGRDVIGVAKTGSGKTISFLLPMFRHILDQRSLRPTEGPIAMILTPTRELAAQIYTECRRFGKILGIRSVCAYGGAPIKENISEMKRGTEIIVCTPGRMIDLLTANNGKVTNLRRVTYVVLDEADRMFDLGFEPQVMKIVTNVRPDSQNVMFSATFPRQMEALARSILKNPVEIVVGGRSIVCNDVTQYIEVVDEDQRFNRLLMILGEWQDVTGRVLIFVDTQDRADTLLRDLMKKGYPCMSLHAGKDQLDRVSIITDFKSGICNLLIATSVAARGLDVKELNLVINFDCPNHYEDYIHRVGRTGRAGRKGTAFTFITPDQEKYAPDLVKALKLSNTPVSDELQKLADEFKEQVKKGNAEFSGRGFGGKGLERMDQEREQMKRTQILAYGEEGDDSDEEMVEMDGDVKVVSRTTGQVVDYSKKETEDETEDFSEAIQKSREVINRINQRIKEYLTQTHGRDVAEEMLTAKEEQRKYICEFDINDYPQYSRMKITSRDSLAVLFDTCRATVTARGSYVPPGRQPKHGDRRLHLYIESDSEYNLTRARSEIKRILNEAALEAIEMGNIESVGGGKYSVL</sequence>
<evidence type="ECO:0000256" key="10">
    <source>
        <dbReference type="PROSITE-ProRule" id="PRU00552"/>
    </source>
</evidence>
<dbReference type="InterPro" id="IPR011545">
    <property type="entry name" value="DEAD/DEAH_box_helicase_dom"/>
</dbReference>
<dbReference type="GO" id="GO:0016787">
    <property type="term" value="F:hydrolase activity"/>
    <property type="evidence" value="ECO:0007669"/>
    <property type="project" value="UniProtKB-KW"/>
</dbReference>
<evidence type="ECO:0000256" key="6">
    <source>
        <dbReference type="ARBA" id="ARBA00022840"/>
    </source>
</evidence>
<feature type="region of interest" description="Disordered" evidence="12">
    <location>
        <begin position="1"/>
        <end position="72"/>
    </location>
</feature>
<dbReference type="SMART" id="SM00490">
    <property type="entry name" value="HELICc"/>
    <property type="match status" value="1"/>
</dbReference>
<evidence type="ECO:0000256" key="7">
    <source>
        <dbReference type="ARBA" id="ARBA00023187"/>
    </source>
</evidence>
<feature type="domain" description="Helicase ATP-binding" evidence="13">
    <location>
        <begin position="183"/>
        <end position="361"/>
    </location>
</feature>
<dbReference type="InterPro" id="IPR014001">
    <property type="entry name" value="Helicase_ATP-bd"/>
</dbReference>
<dbReference type="InterPro" id="IPR001650">
    <property type="entry name" value="Helicase_C-like"/>
</dbReference>
<evidence type="ECO:0000256" key="4">
    <source>
        <dbReference type="ARBA" id="ARBA00022801"/>
    </source>
</evidence>
<evidence type="ECO:0000259" key="14">
    <source>
        <dbReference type="PROSITE" id="PS51194"/>
    </source>
</evidence>
<dbReference type="GO" id="GO:0005524">
    <property type="term" value="F:ATP binding"/>
    <property type="evidence" value="ECO:0007669"/>
    <property type="project" value="UniProtKB-KW"/>
</dbReference>
<dbReference type="FunFam" id="3.40.50.300:FF:000079">
    <property type="entry name" value="probable ATP-dependent RNA helicase DDX17"/>
    <property type="match status" value="1"/>
</dbReference>
<keyword evidence="4 11" id="KW-0378">Hydrolase</keyword>
<dbReference type="Proteomes" id="UP000030755">
    <property type="component" value="Unassembled WGS sequence"/>
</dbReference>
<protein>
    <recommendedName>
        <fullName evidence="2">RNA helicase</fullName>
        <ecNumber evidence="2">3.6.4.13</ecNumber>
    </recommendedName>
</protein>
<keyword evidence="7" id="KW-0508">mRNA splicing</keyword>
<dbReference type="GO" id="GO:0003724">
    <property type="term" value="F:RNA helicase activity"/>
    <property type="evidence" value="ECO:0007669"/>
    <property type="project" value="UniProtKB-EC"/>
</dbReference>
<evidence type="ECO:0000259" key="15">
    <source>
        <dbReference type="PROSITE" id="PS51195"/>
    </source>
</evidence>
<keyword evidence="8" id="KW-0539">Nucleus</keyword>
<gene>
    <name evidence="16" type="ORF">O9G_000653</name>
</gene>
<dbReference type="PROSITE" id="PS51192">
    <property type="entry name" value="HELICASE_ATP_BIND_1"/>
    <property type="match status" value="1"/>
</dbReference>
<evidence type="ECO:0000313" key="16">
    <source>
        <dbReference type="EMBL" id="EPZ35257.1"/>
    </source>
</evidence>
<dbReference type="OMA" id="FAQYVHT"/>
<dbReference type="GO" id="GO:0008380">
    <property type="term" value="P:RNA splicing"/>
    <property type="evidence" value="ECO:0007669"/>
    <property type="project" value="UniProtKB-KW"/>
</dbReference>
<dbReference type="PROSITE" id="PS51195">
    <property type="entry name" value="Q_MOTIF"/>
    <property type="match status" value="1"/>
</dbReference>
<keyword evidence="17" id="KW-1185">Reference proteome</keyword>
<feature type="short sequence motif" description="Q motif" evidence="10">
    <location>
        <begin position="152"/>
        <end position="180"/>
    </location>
</feature>
<proteinExistence type="inferred from homology"/>
<dbReference type="HOGENOM" id="CLU_003041_0_2_1"/>
<dbReference type="EMBL" id="KE560848">
    <property type="protein sequence ID" value="EPZ35257.1"/>
    <property type="molecule type" value="Genomic_DNA"/>
</dbReference>
<dbReference type="Pfam" id="PF00270">
    <property type="entry name" value="DEAD"/>
    <property type="match status" value="1"/>
</dbReference>
<dbReference type="PROSITE" id="PS51194">
    <property type="entry name" value="HELICASE_CTER"/>
    <property type="match status" value="1"/>
</dbReference>
<evidence type="ECO:0000313" key="17">
    <source>
        <dbReference type="Proteomes" id="UP000030755"/>
    </source>
</evidence>
<evidence type="ECO:0000256" key="12">
    <source>
        <dbReference type="SAM" id="MobiDB-lite"/>
    </source>
</evidence>
<dbReference type="OrthoDB" id="196131at2759"/>
<dbReference type="CDD" id="cd17953">
    <property type="entry name" value="DEADc_DDX46"/>
    <property type="match status" value="1"/>
</dbReference>
<comment type="subcellular location">
    <subcellularLocation>
        <location evidence="1">Nucleus</location>
    </subcellularLocation>
</comment>
<comment type="similarity">
    <text evidence="9">Belongs to the DEAD box helicase family. DDX46/PRP5 subfamily.</text>
</comment>
<dbReference type="InterPro" id="IPR056149">
    <property type="entry name" value="PRP5/DDX46/KHDC4_KH"/>
</dbReference>
<dbReference type="AlphaFoldDB" id="A0A075AYA4"/>
<keyword evidence="6 11" id="KW-0067">ATP-binding</keyword>
<evidence type="ECO:0000256" key="1">
    <source>
        <dbReference type="ARBA" id="ARBA00004123"/>
    </source>
</evidence>
<organism evidence="16 17">
    <name type="scientific">Rozella allomycis (strain CSF55)</name>
    <dbReference type="NCBI Taxonomy" id="988480"/>
    <lineage>
        <taxon>Eukaryota</taxon>
        <taxon>Fungi</taxon>
        <taxon>Fungi incertae sedis</taxon>
        <taxon>Cryptomycota</taxon>
        <taxon>Cryptomycota incertae sedis</taxon>
        <taxon>Rozella</taxon>
    </lineage>
</organism>
<evidence type="ECO:0000256" key="3">
    <source>
        <dbReference type="ARBA" id="ARBA00022741"/>
    </source>
</evidence>
<dbReference type="Pfam" id="PF00271">
    <property type="entry name" value="Helicase_C"/>
    <property type="match status" value="1"/>
</dbReference>
<evidence type="ECO:0000259" key="13">
    <source>
        <dbReference type="PROSITE" id="PS51192"/>
    </source>
</evidence>
<evidence type="ECO:0000256" key="9">
    <source>
        <dbReference type="ARBA" id="ARBA00038511"/>
    </source>
</evidence>
<dbReference type="InterPro" id="IPR000629">
    <property type="entry name" value="RNA-helicase_DEAD-box_CS"/>
</dbReference>
<dbReference type="GO" id="GO:0003676">
    <property type="term" value="F:nucleic acid binding"/>
    <property type="evidence" value="ECO:0007669"/>
    <property type="project" value="InterPro"/>
</dbReference>
<name>A0A075AYA4_ROZAC</name>
<dbReference type="STRING" id="988480.A0A075AYA4"/>